<feature type="region of interest" description="Disordered" evidence="2">
    <location>
        <begin position="761"/>
        <end position="795"/>
    </location>
</feature>
<name>A0A6L2KZK0_TANCI</name>
<evidence type="ECO:0000259" key="3">
    <source>
        <dbReference type="Pfam" id="PF07727"/>
    </source>
</evidence>
<keyword evidence="1" id="KW-0175">Coiled coil</keyword>
<organism evidence="4">
    <name type="scientific">Tanacetum cinerariifolium</name>
    <name type="common">Dalmatian daisy</name>
    <name type="synonym">Chrysanthemum cinerariifolium</name>
    <dbReference type="NCBI Taxonomy" id="118510"/>
    <lineage>
        <taxon>Eukaryota</taxon>
        <taxon>Viridiplantae</taxon>
        <taxon>Streptophyta</taxon>
        <taxon>Embryophyta</taxon>
        <taxon>Tracheophyta</taxon>
        <taxon>Spermatophyta</taxon>
        <taxon>Magnoliopsida</taxon>
        <taxon>eudicotyledons</taxon>
        <taxon>Gunneridae</taxon>
        <taxon>Pentapetalae</taxon>
        <taxon>asterids</taxon>
        <taxon>campanulids</taxon>
        <taxon>Asterales</taxon>
        <taxon>Asteraceae</taxon>
        <taxon>Asteroideae</taxon>
        <taxon>Anthemideae</taxon>
        <taxon>Anthemidinae</taxon>
        <taxon>Tanacetum</taxon>
    </lineage>
</organism>
<proteinExistence type="predicted"/>
<dbReference type="CDD" id="cd09272">
    <property type="entry name" value="RNase_HI_RT_Ty1"/>
    <property type="match status" value="1"/>
</dbReference>
<dbReference type="EMBL" id="BKCJ010003413">
    <property type="protein sequence ID" value="GEU54948.1"/>
    <property type="molecule type" value="Genomic_DNA"/>
</dbReference>
<comment type="caution">
    <text evidence="4">The sequence shown here is derived from an EMBL/GenBank/DDBJ whole genome shotgun (WGS) entry which is preliminary data.</text>
</comment>
<sequence>MGCKLETYRSNLLKYLDILAKCIDKRVYKYYEILVKEREVKQIKDTRKLLNKTISHEHEIDKSFKLQSKDVQINPVQAVNANLVVIESSGIKSENNSSENALSKLVNETLMQIQEGKVDMESSGTKSDEQDTSSRSGNDADTKDAVIKPVNDQELLVKFNPPTFVVSPVPIAAAPRAVDLADSPMSTTIDQDAPSAINIANKNMTIFKMDVKTAFLNGELKEEVNVSQPEGFVDQDNPSYVYKLKKALYGLKQVPCAWYDMLSSFLILQHFSKCAVDQTLFIQKAGNDLLLFKMSMMRQMSFFLGLQISQSPRGIFLNQSKYASEIIKKYGMLTSNSADTPMVEKNKLDDDIQGILVDATLYRGMVGSLMYLTSSRLILLMQSTYVPGYAQKEGVDFKESFAPVARLEAVRLFIAYAAHKSFTIYQMDIKTVFLYGPLKEEVYDNQPDGFVDPYHPDKVYRLKKALYGLKQAPRAWDDELSKFLLSKGFTKVKMEILLEPTSNKLLPSRTKHIDVRYHFIKEKVKKGIVELFFVGTEYQLGDMFTKALPVERFKYLVRRLEKGEHNEDFHSMVDFIEASPLRYALIVKPTVYVSHIRQFWSTARIETTKEGTKILATVDGIYMTVTESSLRRNLKLQDEEGIRSIPEELGLLFALPTVADEPASPLRDVSQGEACPTNSGFIADQDRANIDKSSTLPHDSAPRVTSLAAVEGSMQLTILELTALCTSLQRQLSELTAKFHAQEVEINRLKERVKLLEDKEGMAARRSRDDAPIKGRSMDEGEEATERTSDDTEEMETILTSIDAATVLASGAAEVPTGSGSIHTAGPPAAEVPTGSDVVLTTSSVFATATVIDAQVARELEEQLEREDQRRSEQIARIHAEEELQIMIDGLDKNNETVAKYLQEYHQFALELPIEKRIELITDLVKYQDNYAKIYKFQSQQRKPWTKKQKMDYNMAMIRSNLGWKVKDFRGMTFEEFKAKFNSVWKQMEDFIPVGSKEEAERINKKGLNLEQESAKKQKTLEDIPEEVKSPKEFSEEKVKEIMQLVPIEEVYVEALQVKHPIIDWKVYHEGQRSY</sequence>
<dbReference type="InterPro" id="IPR043502">
    <property type="entry name" value="DNA/RNA_pol_sf"/>
</dbReference>
<evidence type="ECO:0000256" key="2">
    <source>
        <dbReference type="SAM" id="MobiDB-lite"/>
    </source>
</evidence>
<feature type="domain" description="Reverse transcriptase Ty1/copia-type" evidence="3">
    <location>
        <begin position="200"/>
        <end position="290"/>
    </location>
</feature>
<evidence type="ECO:0000256" key="1">
    <source>
        <dbReference type="SAM" id="Coils"/>
    </source>
</evidence>
<dbReference type="Pfam" id="PF07727">
    <property type="entry name" value="RVT_2"/>
    <property type="match status" value="2"/>
</dbReference>
<dbReference type="PANTHER" id="PTHR11439:SF467">
    <property type="entry name" value="INTEGRASE CATALYTIC DOMAIN-CONTAINING PROTEIN"/>
    <property type="match status" value="1"/>
</dbReference>
<dbReference type="AlphaFoldDB" id="A0A6L2KZK0"/>
<feature type="domain" description="Reverse transcriptase Ty1/copia-type" evidence="3">
    <location>
        <begin position="386"/>
        <end position="495"/>
    </location>
</feature>
<feature type="compositionally biased region" description="Basic and acidic residues" evidence="2">
    <location>
        <begin position="761"/>
        <end position="790"/>
    </location>
</feature>
<dbReference type="PANTHER" id="PTHR11439">
    <property type="entry name" value="GAG-POL-RELATED RETROTRANSPOSON"/>
    <property type="match status" value="1"/>
</dbReference>
<protein>
    <recommendedName>
        <fullName evidence="3">Reverse transcriptase Ty1/copia-type domain-containing protein</fullName>
    </recommendedName>
</protein>
<reference evidence="4" key="1">
    <citation type="journal article" date="2019" name="Sci. Rep.">
        <title>Draft genome of Tanacetum cinerariifolium, the natural source of mosquito coil.</title>
        <authorList>
            <person name="Yamashiro T."/>
            <person name="Shiraishi A."/>
            <person name="Satake H."/>
            <person name="Nakayama K."/>
        </authorList>
    </citation>
    <scope>NUCLEOTIDE SEQUENCE</scope>
</reference>
<accession>A0A6L2KZK0</accession>
<evidence type="ECO:0000313" key="4">
    <source>
        <dbReference type="EMBL" id="GEU54948.1"/>
    </source>
</evidence>
<feature type="region of interest" description="Disordered" evidence="2">
    <location>
        <begin position="116"/>
        <end position="146"/>
    </location>
</feature>
<gene>
    <name evidence="4" type="ORF">Tci_026926</name>
</gene>
<dbReference type="SUPFAM" id="SSF56672">
    <property type="entry name" value="DNA/RNA polymerases"/>
    <property type="match status" value="1"/>
</dbReference>
<dbReference type="InterPro" id="IPR013103">
    <property type="entry name" value="RVT_2"/>
</dbReference>
<feature type="coiled-coil region" evidence="1">
    <location>
        <begin position="718"/>
        <end position="759"/>
    </location>
</feature>